<dbReference type="GO" id="GO:0005509">
    <property type="term" value="F:calcium ion binding"/>
    <property type="evidence" value="ECO:0007669"/>
    <property type="project" value="InterPro"/>
</dbReference>
<name>A0A9P4XSX6_CRYP1</name>
<dbReference type="InterPro" id="IPR002048">
    <property type="entry name" value="EF_hand_dom"/>
</dbReference>
<dbReference type="SUPFAM" id="SSF49562">
    <property type="entry name" value="C2 domain (Calcium/lipid-binding domain, CaLB)"/>
    <property type="match status" value="1"/>
</dbReference>
<dbReference type="GO" id="GO:0004435">
    <property type="term" value="F:phosphatidylinositol-4,5-bisphosphate phospholipase C activity"/>
    <property type="evidence" value="ECO:0007669"/>
    <property type="project" value="UniProtKB-EC"/>
</dbReference>
<feature type="domain" description="PI-PLC Y-box" evidence="10">
    <location>
        <begin position="830"/>
        <end position="948"/>
    </location>
</feature>
<dbReference type="PRINTS" id="PR00390">
    <property type="entry name" value="PHPHLIPASEC"/>
</dbReference>
<accession>A0A9P4XSX6</accession>
<sequence length="1165" mass="129508">MSSANKNNINNNSTLQVTSCSTPSQGPLLPAHSNSPQFPQPRRPRPSKVQTTNLVAAAAGASSLSSSPPYSQTTQNAPTSAITNSSMASSPLQASPTMSPESAMPTTTNTSIQASPDQAPDREPNEGPSAVPPPMELPPSIASAQASISRKTSTTSLPQSLTSERSAQNESQPTKSSGLLRRFSNKVKEGSRLISSRRTSSTQPVSRDTSIGPAVMRRGRSDSSVTAPPDYAVAVCSESDDEALGTCGGSSVAATSTISSNIHSGPVVQRVLLQGTPITKVSAKRRKRLTLVLDQDAGKITWDKNRPSKSVYIDDIKEIRVAPEARQYRLDCGVAESEEPRFFSILYAVPDRKQKTMHLIADDEQHFEHWVTALFALSKHRQDLMTSLMAFNDRAIKEYWRKEMARIYPENPPIEEELDFAGVEQVCRNLHIHVSPETLKANFDQADKTETGKLNYGEFQEFVRIMAYRADVDKIYREEIRPSHKDGLDFDEFLWFLREIQNEDVTDRAALEVIFNQFSRKFSSSSSSSLSSFNTKYGSGTDDGTTEKPRMSQASLAKYLMSNHNLPLELVPEDCELNRPVNEYYISSSHNTYLTGRQFADVSSIEGYISALMRGCRCVEVDCWDGPDNQPMVTHGKTLTTAILFREVIVAINKYAFVKSQYPLWVSLEVHCSPTQQEVMANILKEIFGEKLVTEPLEGAKDQLPTPEQLKGRILVKCKSPNLNDPRAPETGAAAAGGSSSSSSSTGRRRGNSLTSPFSRPTAPSEASIPNSPLLSPNYLGSRRNSNRRVNTITEGEISDVQDALSSSSSDDSGPEKTGRSRQSKITNVLGDLGVYCLGVKFRGFEDADCKVFNHILSFKERTFLNNSSTKSSKDALFRHNMRYLMRVYPGQHRLTSTNFDPLIYWRRGVQMAALNWQTLDLGMQFNQAMFAGGKDGSGYVLKPRSFREIQMVSEELASKRERKDVSFTIDVISAQQLMRPTNLGERRTVDPYVEVEVFLADDKRDKRDASGQPLRWPLKSRTKVVRENGFNPIFQTPCKFDVRTKYPDLVFVRWSVKLSDNGNYNDRSPAIATYTAKLTSLKQGYRTLPLLDHNGDKYLFSTLFCRIKVDNITSVFVDYEAGTDNSNKFKRVGRSVFNRKEQSPKSSMDKDSVVPAQLPSQTSM</sequence>
<dbReference type="GO" id="GO:0016042">
    <property type="term" value="P:lipid catabolic process"/>
    <property type="evidence" value="ECO:0007669"/>
    <property type="project" value="UniProtKB-KW"/>
</dbReference>
<feature type="compositionally biased region" description="Basic and acidic residues" evidence="7">
    <location>
        <begin position="1139"/>
        <end position="1153"/>
    </location>
</feature>
<evidence type="ECO:0000259" key="9">
    <source>
        <dbReference type="PROSITE" id="PS50004"/>
    </source>
</evidence>
<dbReference type="GeneID" id="63843437"/>
<dbReference type="SMART" id="SM00148">
    <property type="entry name" value="PLCXc"/>
    <property type="match status" value="1"/>
</dbReference>
<feature type="region of interest" description="Disordered" evidence="7">
    <location>
        <begin position="523"/>
        <end position="548"/>
    </location>
</feature>
<dbReference type="EMBL" id="MU032353">
    <property type="protein sequence ID" value="KAF3760256.1"/>
    <property type="molecule type" value="Genomic_DNA"/>
</dbReference>
<dbReference type="CDD" id="cd08598">
    <property type="entry name" value="PI-PLC1c_yeast"/>
    <property type="match status" value="1"/>
</dbReference>
<feature type="compositionally biased region" description="Low complexity" evidence="7">
    <location>
        <begin position="1"/>
        <end position="12"/>
    </location>
</feature>
<dbReference type="PANTHER" id="PTHR10336:SF36">
    <property type="entry name" value="1-PHOSPHATIDYLINOSITOL 4,5-BISPHOSPHATE PHOSPHODIESTERASE BETA-4"/>
    <property type="match status" value="1"/>
</dbReference>
<evidence type="ECO:0000256" key="6">
    <source>
        <dbReference type="RuleBase" id="RU361133"/>
    </source>
</evidence>
<dbReference type="PROSITE" id="PS50003">
    <property type="entry name" value="PH_DOMAIN"/>
    <property type="match status" value="1"/>
</dbReference>
<keyword evidence="5" id="KW-0807">Transducer</keyword>
<feature type="compositionally biased region" description="Low complexity" evidence="7">
    <location>
        <begin position="799"/>
        <end position="812"/>
    </location>
</feature>
<dbReference type="GO" id="GO:0048015">
    <property type="term" value="P:phosphatidylinositol-mediated signaling"/>
    <property type="evidence" value="ECO:0007669"/>
    <property type="project" value="TreeGrafter"/>
</dbReference>
<dbReference type="SMART" id="SM00233">
    <property type="entry name" value="PH"/>
    <property type="match status" value="1"/>
</dbReference>
<reference evidence="12" key="1">
    <citation type="journal article" date="2020" name="Phytopathology">
        <title>Genome sequence of the chestnut blight fungus Cryphonectria parasitica EP155: A fundamental resource for an archetypical invasive plant pathogen.</title>
        <authorList>
            <person name="Crouch J.A."/>
            <person name="Dawe A."/>
            <person name="Aerts A."/>
            <person name="Barry K."/>
            <person name="Churchill A.C.L."/>
            <person name="Grimwood J."/>
            <person name="Hillman B."/>
            <person name="Milgroom M.G."/>
            <person name="Pangilinan J."/>
            <person name="Smith M."/>
            <person name="Salamov A."/>
            <person name="Schmutz J."/>
            <person name="Yadav J."/>
            <person name="Grigoriev I.V."/>
            <person name="Nuss D."/>
        </authorList>
    </citation>
    <scope>NUCLEOTIDE SEQUENCE</scope>
    <source>
        <strain evidence="12">EP155</strain>
    </source>
</reference>
<dbReference type="InterPro" id="IPR001192">
    <property type="entry name" value="PI-PLC_fam"/>
</dbReference>
<keyword evidence="13" id="KW-1185">Reference proteome</keyword>
<feature type="non-terminal residue" evidence="12">
    <location>
        <position position="1165"/>
    </location>
</feature>
<keyword evidence="2 6" id="KW-0378">Hydrolase</keyword>
<dbReference type="InterPro" id="IPR011992">
    <property type="entry name" value="EF-hand-dom_pair"/>
</dbReference>
<keyword evidence="4 6" id="KW-0443">Lipid metabolism</keyword>
<dbReference type="InterPro" id="IPR037755">
    <property type="entry name" value="Plc1_PH"/>
</dbReference>
<feature type="domain" description="C2" evidence="9">
    <location>
        <begin position="946"/>
        <end position="1093"/>
    </location>
</feature>
<dbReference type="InterPro" id="IPR000909">
    <property type="entry name" value="PLipase_C_PInositol-sp_X_dom"/>
</dbReference>
<comment type="caution">
    <text evidence="12">The sequence shown here is derived from an EMBL/GenBank/DDBJ whole genome shotgun (WGS) entry which is preliminary data.</text>
</comment>
<organism evidence="12 13">
    <name type="scientific">Cryphonectria parasitica (strain ATCC 38755 / EP155)</name>
    <dbReference type="NCBI Taxonomy" id="660469"/>
    <lineage>
        <taxon>Eukaryota</taxon>
        <taxon>Fungi</taxon>
        <taxon>Dikarya</taxon>
        <taxon>Ascomycota</taxon>
        <taxon>Pezizomycotina</taxon>
        <taxon>Sordariomycetes</taxon>
        <taxon>Sordariomycetidae</taxon>
        <taxon>Diaporthales</taxon>
        <taxon>Cryphonectriaceae</taxon>
        <taxon>Cryphonectria-Endothia species complex</taxon>
        <taxon>Cryphonectria</taxon>
    </lineage>
</organism>
<dbReference type="CDD" id="cd16207">
    <property type="entry name" value="EFh_ScPlc1p_like"/>
    <property type="match status" value="1"/>
</dbReference>
<dbReference type="InterPro" id="IPR000008">
    <property type="entry name" value="C2_dom"/>
</dbReference>
<feature type="compositionally biased region" description="Low complexity" evidence="7">
    <location>
        <begin position="731"/>
        <end position="756"/>
    </location>
</feature>
<feature type="domain" description="PH" evidence="8">
    <location>
        <begin position="270"/>
        <end position="379"/>
    </location>
</feature>
<dbReference type="PROSITE" id="PS50222">
    <property type="entry name" value="EF_HAND_2"/>
    <property type="match status" value="1"/>
</dbReference>
<dbReference type="PROSITE" id="PS50004">
    <property type="entry name" value="C2"/>
    <property type="match status" value="1"/>
</dbReference>
<feature type="compositionally biased region" description="Low complexity" evidence="7">
    <location>
        <begin position="56"/>
        <end position="67"/>
    </location>
</feature>
<dbReference type="CDD" id="cd13360">
    <property type="entry name" value="PH_PLC_fungal"/>
    <property type="match status" value="1"/>
</dbReference>
<feature type="region of interest" description="Disordered" evidence="7">
    <location>
        <begin position="1"/>
        <end position="226"/>
    </location>
</feature>
<evidence type="ECO:0000256" key="1">
    <source>
        <dbReference type="ARBA" id="ARBA00012368"/>
    </source>
</evidence>
<dbReference type="InterPro" id="IPR001849">
    <property type="entry name" value="PH_domain"/>
</dbReference>
<evidence type="ECO:0000256" key="4">
    <source>
        <dbReference type="ARBA" id="ARBA00023098"/>
    </source>
</evidence>
<dbReference type="Gene3D" id="2.30.29.30">
    <property type="entry name" value="Pleckstrin-homology domain (PH domain)/Phosphotyrosine-binding domain (PTB)"/>
    <property type="match status" value="1"/>
</dbReference>
<dbReference type="Gene3D" id="2.60.40.150">
    <property type="entry name" value="C2 domain"/>
    <property type="match status" value="1"/>
</dbReference>
<keyword evidence="3 6" id="KW-0442">Lipid degradation</keyword>
<dbReference type="Pfam" id="PF00388">
    <property type="entry name" value="PI-PLC-X"/>
    <property type="match status" value="1"/>
</dbReference>
<evidence type="ECO:0000313" key="13">
    <source>
        <dbReference type="Proteomes" id="UP000803844"/>
    </source>
</evidence>
<dbReference type="SMART" id="SM00239">
    <property type="entry name" value="C2"/>
    <property type="match status" value="1"/>
</dbReference>
<dbReference type="InterPro" id="IPR001711">
    <property type="entry name" value="PLipase_C_Pinositol-sp_Y"/>
</dbReference>
<evidence type="ECO:0000256" key="3">
    <source>
        <dbReference type="ARBA" id="ARBA00022963"/>
    </source>
</evidence>
<dbReference type="AlphaFoldDB" id="A0A9P4XSX6"/>
<feature type="compositionally biased region" description="Low complexity" evidence="7">
    <location>
        <begin position="140"/>
        <end position="163"/>
    </location>
</feature>
<feature type="region of interest" description="Disordered" evidence="7">
    <location>
        <begin position="1136"/>
        <end position="1165"/>
    </location>
</feature>
<feature type="domain" description="EF-hand" evidence="11">
    <location>
        <begin position="434"/>
        <end position="469"/>
    </location>
</feature>
<evidence type="ECO:0000256" key="2">
    <source>
        <dbReference type="ARBA" id="ARBA00022801"/>
    </source>
</evidence>
<protein>
    <recommendedName>
        <fullName evidence="1 6">Phosphoinositide phospholipase C</fullName>
        <ecNumber evidence="1 6">3.1.4.11</ecNumber>
    </recommendedName>
</protein>
<dbReference type="Pfam" id="PF00387">
    <property type="entry name" value="PI-PLC-Y"/>
    <property type="match status" value="1"/>
</dbReference>
<evidence type="ECO:0000259" key="11">
    <source>
        <dbReference type="PROSITE" id="PS50222"/>
    </source>
</evidence>
<dbReference type="SMART" id="SM00149">
    <property type="entry name" value="PLCYc"/>
    <property type="match status" value="1"/>
</dbReference>
<feature type="region of interest" description="Disordered" evidence="7">
    <location>
        <begin position="720"/>
        <end position="823"/>
    </location>
</feature>
<evidence type="ECO:0000259" key="10">
    <source>
        <dbReference type="PROSITE" id="PS50008"/>
    </source>
</evidence>
<dbReference type="SUPFAM" id="SSF47473">
    <property type="entry name" value="EF-hand"/>
    <property type="match status" value="1"/>
</dbReference>
<dbReference type="Proteomes" id="UP000803844">
    <property type="component" value="Unassembled WGS sequence"/>
</dbReference>
<dbReference type="EC" id="3.1.4.11" evidence="1 6"/>
<evidence type="ECO:0000256" key="7">
    <source>
        <dbReference type="SAM" id="MobiDB-lite"/>
    </source>
</evidence>
<dbReference type="SUPFAM" id="SSF51695">
    <property type="entry name" value="PLC-like phosphodiesterases"/>
    <property type="match status" value="1"/>
</dbReference>
<evidence type="ECO:0000313" key="12">
    <source>
        <dbReference type="EMBL" id="KAF3760256.1"/>
    </source>
</evidence>
<dbReference type="GO" id="GO:0051209">
    <property type="term" value="P:release of sequestered calcium ion into cytosol"/>
    <property type="evidence" value="ECO:0007669"/>
    <property type="project" value="TreeGrafter"/>
</dbReference>
<dbReference type="PROSITE" id="PS50008">
    <property type="entry name" value="PIPLC_Y_DOMAIN"/>
    <property type="match status" value="1"/>
</dbReference>
<comment type="catalytic activity">
    <reaction evidence="6">
        <text>a 1,2-diacyl-sn-glycero-3-phospho-(1D-myo-inositol-4,5-bisphosphate) + H2O = 1D-myo-inositol 1,4,5-trisphosphate + a 1,2-diacyl-sn-glycerol + H(+)</text>
        <dbReference type="Rhea" id="RHEA:33179"/>
        <dbReference type="ChEBI" id="CHEBI:15377"/>
        <dbReference type="ChEBI" id="CHEBI:15378"/>
        <dbReference type="ChEBI" id="CHEBI:17815"/>
        <dbReference type="ChEBI" id="CHEBI:58456"/>
        <dbReference type="ChEBI" id="CHEBI:203600"/>
        <dbReference type="EC" id="3.1.4.11"/>
    </reaction>
</comment>
<feature type="compositionally biased region" description="Low complexity" evidence="7">
    <location>
        <begin position="523"/>
        <end position="532"/>
    </location>
</feature>
<dbReference type="PANTHER" id="PTHR10336">
    <property type="entry name" value="PHOSPHOINOSITIDE-SPECIFIC PHOSPHOLIPASE C FAMILY PROTEIN"/>
    <property type="match status" value="1"/>
</dbReference>
<dbReference type="InterPro" id="IPR011993">
    <property type="entry name" value="PH-like_dom_sf"/>
</dbReference>
<dbReference type="OrthoDB" id="269822at2759"/>
<dbReference type="Gene3D" id="1.10.238.10">
    <property type="entry name" value="EF-hand"/>
    <property type="match status" value="1"/>
</dbReference>
<dbReference type="Pfam" id="PF00168">
    <property type="entry name" value="C2"/>
    <property type="match status" value="1"/>
</dbReference>
<evidence type="ECO:0000256" key="5">
    <source>
        <dbReference type="ARBA" id="ARBA00023224"/>
    </source>
</evidence>
<feature type="compositionally biased region" description="Polar residues" evidence="7">
    <location>
        <begin position="68"/>
        <end position="116"/>
    </location>
</feature>
<dbReference type="CDD" id="cd00275">
    <property type="entry name" value="C2_PLC_like"/>
    <property type="match status" value="1"/>
</dbReference>
<gene>
    <name evidence="12" type="ORF">M406DRAFT_95745</name>
</gene>
<dbReference type="SUPFAM" id="SSF50729">
    <property type="entry name" value="PH domain-like"/>
    <property type="match status" value="1"/>
</dbReference>
<dbReference type="InterPro" id="IPR035892">
    <property type="entry name" value="C2_domain_sf"/>
</dbReference>
<dbReference type="InterPro" id="IPR017946">
    <property type="entry name" value="PLC-like_Pdiesterase_TIM-brl"/>
</dbReference>
<feature type="compositionally biased region" description="Polar residues" evidence="7">
    <location>
        <begin position="13"/>
        <end position="25"/>
    </location>
</feature>
<dbReference type="RefSeq" id="XP_040771235.1">
    <property type="nucleotide sequence ID" value="XM_040926308.1"/>
</dbReference>
<dbReference type="Gene3D" id="3.20.20.190">
    <property type="entry name" value="Phosphatidylinositol (PI) phosphodiesterase"/>
    <property type="match status" value="2"/>
</dbReference>
<dbReference type="PROSITE" id="PS50007">
    <property type="entry name" value="PIPLC_X_DOMAIN"/>
    <property type="match status" value="1"/>
</dbReference>
<proteinExistence type="predicted"/>
<evidence type="ECO:0000259" key="8">
    <source>
        <dbReference type="PROSITE" id="PS50003"/>
    </source>
</evidence>
<feature type="compositionally biased region" description="Polar residues" evidence="7">
    <location>
        <begin position="164"/>
        <end position="177"/>
    </location>
</feature>